<reference evidence="1 4" key="2">
    <citation type="submission" date="2020-08" db="EMBL/GenBank/DDBJ databases">
        <title>Genomic Encyclopedia of Type Strains, Phase IV (KMG-IV): sequencing the most valuable type-strain genomes for metagenomic binning, comparative biology and taxonomic classification.</title>
        <authorList>
            <person name="Goeker M."/>
        </authorList>
    </citation>
    <scope>NUCLEOTIDE SEQUENCE [LARGE SCALE GENOMIC DNA]</scope>
    <source>
        <strain evidence="1 4">DSM 8510</strain>
    </source>
</reference>
<sequence>MREIRSPLSGFLSPVGMKRGAVGASPAPLTVYDFANGYYFADGQERTLSEMWQVVDNGFWTTDYVFNPADVVPGDGWVVDATGDLNNYLLFSEIAKAGWWDGGTYEFAFVMDCEFIVSNTSVLLVFATPLGSTNNIQFGPEALLAGTPPASSIYLSGSGVYLTPTVNLSEELPFGNGPVKVGFSFTATEIKVSVNGALVETIPLSINAPLSQLSLPFINGSATGTIIKSIKVYPPSADIVALTRPDWVPERAEAFLDFLNDRYWVGGAVVSRSAVISTPSSVTVSGLESRGGEAVPGLIGAAATAFAQTNKTFVIETEYVSGDGVFITYGDYGVGGYPWEYYTGNSGAALSLDAGDTDDYYGPADSTPITLGINRVAFNASDVTLAVSTDGSAVGTAASGPVDAPTGAANSVFFGGLQSVGIVDPTYTFNTRTMAVYALKDQSELVGLSTP</sequence>
<dbReference type="RefSeq" id="WP_160759343.1">
    <property type="nucleotide sequence ID" value="NZ_BAAADZ010000002.1"/>
</dbReference>
<dbReference type="Proteomes" id="UP000430021">
    <property type="component" value="Unassembled WGS sequence"/>
</dbReference>
<reference evidence="2 3" key="1">
    <citation type="submission" date="2019-12" db="EMBL/GenBank/DDBJ databases">
        <title>Genomic-based taxomic classification of the family Erythrobacteraceae.</title>
        <authorList>
            <person name="Xu L."/>
        </authorList>
    </citation>
    <scope>NUCLEOTIDE SEQUENCE [LARGE SCALE GENOMIC DNA]</scope>
    <source>
        <strain evidence="2 3">JCM 10282</strain>
    </source>
</reference>
<evidence type="ECO:0000313" key="4">
    <source>
        <dbReference type="Proteomes" id="UP000548685"/>
    </source>
</evidence>
<dbReference type="EMBL" id="WTYB01000001">
    <property type="protein sequence ID" value="MXP37186.1"/>
    <property type="molecule type" value="Genomic_DNA"/>
</dbReference>
<dbReference type="Proteomes" id="UP000548685">
    <property type="component" value="Unassembled WGS sequence"/>
</dbReference>
<accession>A0A6I4UFC3</accession>
<keyword evidence="4" id="KW-1185">Reference proteome</keyword>
<evidence type="ECO:0000313" key="2">
    <source>
        <dbReference type="EMBL" id="MXP37186.1"/>
    </source>
</evidence>
<name>A0A6I4UFC3_9SPHN</name>
<evidence type="ECO:0000313" key="3">
    <source>
        <dbReference type="Proteomes" id="UP000430021"/>
    </source>
</evidence>
<dbReference type="AlphaFoldDB" id="A0A6I4UFC3"/>
<proteinExistence type="predicted"/>
<gene>
    <name evidence="1" type="ORF">FHS52_001132</name>
    <name evidence="2" type="ORF">GRI59_00985</name>
</gene>
<organism evidence="2 3">
    <name type="scientific">Erythrobacter ramosus</name>
    <dbReference type="NCBI Taxonomy" id="35811"/>
    <lineage>
        <taxon>Bacteria</taxon>
        <taxon>Pseudomonadati</taxon>
        <taxon>Pseudomonadota</taxon>
        <taxon>Alphaproteobacteria</taxon>
        <taxon>Sphingomonadales</taxon>
        <taxon>Erythrobacteraceae</taxon>
        <taxon>Erythrobacter/Porphyrobacter group</taxon>
        <taxon>Erythrobacter</taxon>
    </lineage>
</organism>
<evidence type="ECO:0000313" key="1">
    <source>
        <dbReference type="EMBL" id="MBB3775189.1"/>
    </source>
</evidence>
<dbReference type="EMBL" id="JACICE010000001">
    <property type="protein sequence ID" value="MBB3775189.1"/>
    <property type="molecule type" value="Genomic_DNA"/>
</dbReference>
<comment type="caution">
    <text evidence="2">The sequence shown here is derived from an EMBL/GenBank/DDBJ whole genome shotgun (WGS) entry which is preliminary data.</text>
</comment>
<protein>
    <submittedName>
        <fullName evidence="2">Uncharacterized protein</fullName>
    </submittedName>
</protein>